<name>A0A6C0IED0_9ZZZZ</name>
<reference evidence="1" key="1">
    <citation type="journal article" date="2020" name="Nature">
        <title>Giant virus diversity and host interactions through global metagenomics.</title>
        <authorList>
            <person name="Schulz F."/>
            <person name="Roux S."/>
            <person name="Paez-Espino D."/>
            <person name="Jungbluth S."/>
            <person name="Walsh D.A."/>
            <person name="Denef V.J."/>
            <person name="McMahon K.D."/>
            <person name="Konstantinidis K.T."/>
            <person name="Eloe-Fadrosh E.A."/>
            <person name="Kyrpides N.C."/>
            <person name="Woyke T."/>
        </authorList>
    </citation>
    <scope>NUCLEOTIDE SEQUENCE</scope>
    <source>
        <strain evidence="1">GVMAG-M-3300023184-72</strain>
    </source>
</reference>
<proteinExistence type="predicted"/>
<evidence type="ECO:0000313" key="1">
    <source>
        <dbReference type="EMBL" id="QHT91222.1"/>
    </source>
</evidence>
<protein>
    <submittedName>
        <fullName evidence="1">Uncharacterized protein</fullName>
    </submittedName>
</protein>
<organism evidence="1">
    <name type="scientific">viral metagenome</name>
    <dbReference type="NCBI Taxonomy" id="1070528"/>
    <lineage>
        <taxon>unclassified sequences</taxon>
        <taxon>metagenomes</taxon>
        <taxon>organismal metagenomes</taxon>
    </lineage>
</organism>
<sequence length="125" mass="14449">MTESTTQNPIYDIYPPPIPSDDILEPLIPGKFNYVKDIHDRKLYINAYQAITLTEMWDFMKGEPEEDGYMFCSHPNLQKIGAKMNELFGGYVNNPHSGCSFACTMRNMQYIARFGELKFKNSNLH</sequence>
<accession>A0A6C0IED0</accession>
<dbReference type="AlphaFoldDB" id="A0A6C0IED0"/>
<dbReference type="EMBL" id="MN740164">
    <property type="protein sequence ID" value="QHT91222.1"/>
    <property type="molecule type" value="Genomic_DNA"/>
</dbReference>